<dbReference type="AlphaFoldDB" id="A0A2I2G513"/>
<feature type="transmembrane region" description="Helical" evidence="1">
    <location>
        <begin position="47"/>
        <end position="70"/>
    </location>
</feature>
<keyword evidence="1" id="KW-1133">Transmembrane helix</keyword>
<accession>A0A2I2G513</accession>
<keyword evidence="1" id="KW-0472">Membrane</keyword>
<protein>
    <submittedName>
        <fullName evidence="2">Uncharacterized protein</fullName>
    </submittedName>
</protein>
<dbReference type="Proteomes" id="UP000234275">
    <property type="component" value="Unassembled WGS sequence"/>
</dbReference>
<evidence type="ECO:0000313" key="2">
    <source>
        <dbReference type="EMBL" id="PLB47968.1"/>
    </source>
</evidence>
<gene>
    <name evidence="2" type="ORF">P170DRAFT_201713</name>
</gene>
<feature type="transmembrane region" description="Helical" evidence="1">
    <location>
        <begin position="82"/>
        <end position="104"/>
    </location>
</feature>
<evidence type="ECO:0000256" key="1">
    <source>
        <dbReference type="SAM" id="Phobius"/>
    </source>
</evidence>
<dbReference type="VEuPathDB" id="FungiDB:P170DRAFT_201713"/>
<comment type="caution">
    <text evidence="2">The sequence shown here is derived from an EMBL/GenBank/DDBJ whole genome shotgun (WGS) entry which is preliminary data.</text>
</comment>
<dbReference type="RefSeq" id="XP_024703270.1">
    <property type="nucleotide sequence ID" value="XM_024842765.1"/>
</dbReference>
<sequence>MASALMLAFRVAGGTALGPSLIGKKHTASTGAGSRIRVDMLCSVDAYAWTCVVSMSSAFSLFLLVVIWLGDAPGRRTVIPNWRVGVYAFMLGFGVSMVSLRIYWPSRCRWFGLHGSIRMFCN</sequence>
<proteinExistence type="predicted"/>
<organism evidence="2 3">
    <name type="scientific">Aspergillus steynii IBT 23096</name>
    <dbReference type="NCBI Taxonomy" id="1392250"/>
    <lineage>
        <taxon>Eukaryota</taxon>
        <taxon>Fungi</taxon>
        <taxon>Dikarya</taxon>
        <taxon>Ascomycota</taxon>
        <taxon>Pezizomycotina</taxon>
        <taxon>Eurotiomycetes</taxon>
        <taxon>Eurotiomycetidae</taxon>
        <taxon>Eurotiales</taxon>
        <taxon>Aspergillaceae</taxon>
        <taxon>Aspergillus</taxon>
        <taxon>Aspergillus subgen. Circumdati</taxon>
    </lineage>
</organism>
<name>A0A2I2G513_9EURO</name>
<reference evidence="2 3" key="1">
    <citation type="submission" date="2016-12" db="EMBL/GenBank/DDBJ databases">
        <title>The genomes of Aspergillus section Nigri reveals drivers in fungal speciation.</title>
        <authorList>
            <consortium name="DOE Joint Genome Institute"/>
            <person name="Vesth T.C."/>
            <person name="Nybo J."/>
            <person name="Theobald S."/>
            <person name="Brandl J."/>
            <person name="Frisvad J.C."/>
            <person name="Nielsen K.F."/>
            <person name="Lyhne E.K."/>
            <person name="Kogle M.E."/>
            <person name="Kuo A."/>
            <person name="Riley R."/>
            <person name="Clum A."/>
            <person name="Nolan M."/>
            <person name="Lipzen A."/>
            <person name="Salamov A."/>
            <person name="Henrissat B."/>
            <person name="Wiebenga A."/>
            <person name="De Vries R.P."/>
            <person name="Grigoriev I.V."/>
            <person name="Mortensen U.H."/>
            <person name="Andersen M.R."/>
            <person name="Baker S.E."/>
        </authorList>
    </citation>
    <scope>NUCLEOTIDE SEQUENCE [LARGE SCALE GENOMIC DNA]</scope>
    <source>
        <strain evidence="2 3">IBT 23096</strain>
    </source>
</reference>
<dbReference type="EMBL" id="MSFO01000005">
    <property type="protein sequence ID" value="PLB47968.1"/>
    <property type="molecule type" value="Genomic_DNA"/>
</dbReference>
<keyword evidence="1" id="KW-0812">Transmembrane</keyword>
<evidence type="ECO:0000313" key="3">
    <source>
        <dbReference type="Proteomes" id="UP000234275"/>
    </source>
</evidence>
<keyword evidence="3" id="KW-1185">Reference proteome</keyword>
<dbReference type="GeneID" id="36550463"/>